<gene>
    <name evidence="2" type="ORF">MHA02_03510</name>
</gene>
<keyword evidence="3" id="KW-1185">Reference proteome</keyword>
<dbReference type="EMBL" id="BJZT01000004">
    <property type="protein sequence ID" value="GEO97963.1"/>
    <property type="molecule type" value="Genomic_DNA"/>
</dbReference>
<name>A0A512IJR5_9HYPH</name>
<evidence type="ECO:0000256" key="1">
    <source>
        <dbReference type="SAM" id="MobiDB-lite"/>
    </source>
</evidence>
<accession>A0A512IJR5</accession>
<organism evidence="2 3">
    <name type="scientific">Methylobacterium haplocladii</name>
    <dbReference type="NCBI Taxonomy" id="1176176"/>
    <lineage>
        <taxon>Bacteria</taxon>
        <taxon>Pseudomonadati</taxon>
        <taxon>Pseudomonadota</taxon>
        <taxon>Alphaproteobacteria</taxon>
        <taxon>Hyphomicrobiales</taxon>
        <taxon>Methylobacteriaceae</taxon>
        <taxon>Methylobacterium</taxon>
    </lineage>
</organism>
<dbReference type="Proteomes" id="UP000321258">
    <property type="component" value="Unassembled WGS sequence"/>
</dbReference>
<dbReference type="AlphaFoldDB" id="A0A512IJR5"/>
<comment type="caution">
    <text evidence="2">The sequence shown here is derived from an EMBL/GenBank/DDBJ whole genome shotgun (WGS) entry which is preliminary data.</text>
</comment>
<evidence type="ECO:0000313" key="3">
    <source>
        <dbReference type="Proteomes" id="UP000321258"/>
    </source>
</evidence>
<proteinExistence type="predicted"/>
<reference evidence="2 3" key="1">
    <citation type="submission" date="2019-07" db="EMBL/GenBank/DDBJ databases">
        <title>Whole genome shotgun sequence of Methylobacterium haplocladii NBRC 107714.</title>
        <authorList>
            <person name="Hosoyama A."/>
            <person name="Uohara A."/>
            <person name="Ohji S."/>
            <person name="Ichikawa N."/>
        </authorList>
    </citation>
    <scope>NUCLEOTIDE SEQUENCE [LARGE SCALE GENOMIC DNA]</scope>
    <source>
        <strain evidence="2 3">NBRC 107714</strain>
    </source>
</reference>
<protein>
    <submittedName>
        <fullName evidence="2">Uncharacterized protein</fullName>
    </submittedName>
</protein>
<evidence type="ECO:0000313" key="2">
    <source>
        <dbReference type="EMBL" id="GEO97963.1"/>
    </source>
</evidence>
<feature type="region of interest" description="Disordered" evidence="1">
    <location>
        <begin position="45"/>
        <end position="71"/>
    </location>
</feature>
<sequence length="71" mass="7441">MPLFDTKTLDNDFNGSALLASVLFATPQAKADAMARGRERLARSGSLSEAMTAHLPRANDTVSRAPAAPVA</sequence>
<dbReference type="RefSeq" id="WP_170248971.1">
    <property type="nucleotide sequence ID" value="NZ_BJZT01000004.1"/>
</dbReference>